<keyword evidence="7" id="KW-1015">Disulfide bond</keyword>
<dbReference type="SUPFAM" id="SSF48726">
    <property type="entry name" value="Immunoglobulin"/>
    <property type="match status" value="2"/>
</dbReference>
<evidence type="ECO:0000256" key="4">
    <source>
        <dbReference type="ARBA" id="ARBA00022729"/>
    </source>
</evidence>
<dbReference type="GO" id="GO:0006955">
    <property type="term" value="P:immune response"/>
    <property type="evidence" value="ECO:0000318"/>
    <property type="project" value="GO_Central"/>
</dbReference>
<dbReference type="SMART" id="SM00409">
    <property type="entry name" value="IG"/>
    <property type="match status" value="2"/>
</dbReference>
<reference evidence="14 15" key="2">
    <citation type="journal article" date="2013" name="Nature">
        <title>The zebrafish reference genome sequence and its relationship to the human genome.</title>
        <authorList>
            <consortium name="Genome Reference Consortium Zebrafish"/>
            <person name="Howe K."/>
            <person name="Clark M.D."/>
            <person name="Torroja C.F."/>
            <person name="Torrance J."/>
            <person name="Berthelot C."/>
            <person name="Muffato M."/>
            <person name="Collins J.E."/>
            <person name="Humphray S."/>
            <person name="McLaren K."/>
            <person name="Matthews L."/>
            <person name="McLaren S."/>
            <person name="Sealy I."/>
            <person name="Caccamo M."/>
            <person name="Churcher C."/>
            <person name="Scott C."/>
            <person name="Barrett J.C."/>
            <person name="Koch R."/>
            <person name="Rauch G.J."/>
            <person name="White S."/>
            <person name="Chow W."/>
            <person name="Kilian B."/>
            <person name="Quintais L.T."/>
            <person name="Guerra-Assuncao J.A."/>
            <person name="Zhou Y."/>
            <person name="Gu Y."/>
            <person name="Yen J."/>
            <person name="Vogel J.H."/>
            <person name="Eyre T."/>
            <person name="Redmond S."/>
            <person name="Banerjee R."/>
            <person name="Chi J."/>
            <person name="Fu B."/>
            <person name="Langley E."/>
            <person name="Maguire S.F."/>
            <person name="Laird G.K."/>
            <person name="Lloyd D."/>
            <person name="Kenyon E."/>
            <person name="Donaldson S."/>
            <person name="Sehra H."/>
            <person name="Almeida-King J."/>
            <person name="Loveland J."/>
            <person name="Trevanion S."/>
            <person name="Jones M."/>
            <person name="Quail M."/>
            <person name="Willey D."/>
            <person name="Hunt A."/>
            <person name="Burton J."/>
            <person name="Sims S."/>
            <person name="McLay K."/>
            <person name="Plumb B."/>
            <person name="Davis J."/>
            <person name="Clee C."/>
            <person name="Oliver K."/>
            <person name="Clark R."/>
            <person name="Riddle C."/>
            <person name="Elliot D."/>
            <person name="Eliott D."/>
            <person name="Threadgold G."/>
            <person name="Harden G."/>
            <person name="Ware D."/>
            <person name="Begum S."/>
            <person name="Mortimore B."/>
            <person name="Mortimer B."/>
            <person name="Kerry G."/>
            <person name="Heath P."/>
            <person name="Phillimore B."/>
            <person name="Tracey A."/>
            <person name="Corby N."/>
            <person name="Dunn M."/>
            <person name="Johnson C."/>
            <person name="Wood J."/>
            <person name="Clark S."/>
            <person name="Pelan S."/>
            <person name="Griffiths G."/>
            <person name="Smith M."/>
            <person name="Glithero R."/>
            <person name="Howden P."/>
            <person name="Barker N."/>
            <person name="Lloyd C."/>
            <person name="Stevens C."/>
            <person name="Harley J."/>
            <person name="Holt K."/>
            <person name="Panagiotidis G."/>
            <person name="Lovell J."/>
            <person name="Beasley H."/>
            <person name="Henderson C."/>
            <person name="Gordon D."/>
            <person name="Auger K."/>
            <person name="Wright D."/>
            <person name="Collins J."/>
            <person name="Raisen C."/>
            <person name="Dyer L."/>
            <person name="Leung K."/>
            <person name="Robertson L."/>
            <person name="Ambridge K."/>
            <person name="Leongamornlert D."/>
            <person name="McGuire S."/>
            <person name="Gilderthorp R."/>
            <person name="Griffiths C."/>
            <person name="Manthravadi D."/>
            <person name="Nichol S."/>
            <person name="Barker G."/>
            <person name="Whitehead S."/>
            <person name="Kay M."/>
            <person name="Brown J."/>
            <person name="Murnane C."/>
            <person name="Gray E."/>
            <person name="Humphries M."/>
            <person name="Sycamore N."/>
            <person name="Barker D."/>
            <person name="Saunders D."/>
            <person name="Wallis J."/>
            <person name="Babbage A."/>
            <person name="Hammond S."/>
            <person name="Mashreghi-Mohammadi M."/>
            <person name="Barr L."/>
            <person name="Martin S."/>
            <person name="Wray P."/>
            <person name="Ellington A."/>
            <person name="Matthews N."/>
            <person name="Ellwood M."/>
            <person name="Woodmansey R."/>
            <person name="Clark G."/>
            <person name="Cooper J."/>
            <person name="Cooper J."/>
            <person name="Tromans A."/>
            <person name="Grafham D."/>
            <person name="Skuce C."/>
            <person name="Pandian R."/>
            <person name="Andrews R."/>
            <person name="Harrison E."/>
            <person name="Kimberley A."/>
            <person name="Garnett J."/>
            <person name="Fosker N."/>
            <person name="Hall R."/>
            <person name="Garner P."/>
            <person name="Kelly D."/>
            <person name="Bird C."/>
            <person name="Palmer S."/>
            <person name="Gehring I."/>
            <person name="Berger A."/>
            <person name="Dooley C.M."/>
            <person name="Ersan-Urun Z."/>
            <person name="Eser C."/>
            <person name="Geiger H."/>
            <person name="Geisler M."/>
            <person name="Karotki L."/>
            <person name="Kirn A."/>
            <person name="Konantz J."/>
            <person name="Konantz M."/>
            <person name="Oberlander M."/>
            <person name="Rudolph-Geiger S."/>
            <person name="Teucke M."/>
            <person name="Lanz C."/>
            <person name="Raddatz G."/>
            <person name="Osoegawa K."/>
            <person name="Zhu B."/>
            <person name="Rapp A."/>
            <person name="Widaa S."/>
            <person name="Langford C."/>
            <person name="Yang F."/>
            <person name="Schuster S.C."/>
            <person name="Carter N.P."/>
            <person name="Harrow J."/>
            <person name="Ning Z."/>
            <person name="Herrero J."/>
            <person name="Searle S.M."/>
            <person name="Enright A."/>
            <person name="Geisler R."/>
            <person name="Plasterk R.H."/>
            <person name="Lee C."/>
            <person name="Westerfield M."/>
            <person name="de Jong P.J."/>
            <person name="Zon L.I."/>
            <person name="Postlethwait J.H."/>
            <person name="Nusslein-Volhard C."/>
            <person name="Hubbard T.J."/>
            <person name="Roest Crollius H."/>
            <person name="Rogers J."/>
            <person name="Stemple D.L."/>
        </authorList>
    </citation>
    <scope>NUCLEOTIDE SEQUENCE [LARGE SCALE GENOMIC DNA]</scope>
    <source>
        <strain evidence="14 15">Tuebingen</strain>
    </source>
</reference>
<dbReference type="GO" id="GO:0007166">
    <property type="term" value="P:cell surface receptor signaling pathway"/>
    <property type="evidence" value="ECO:0000318"/>
    <property type="project" value="GO_Central"/>
</dbReference>
<comment type="subcellular location">
    <subcellularLocation>
        <location evidence="1">Cell membrane</location>
        <topology evidence="1">Single-pass type I membrane protein</topology>
    </subcellularLocation>
</comment>
<dbReference type="OrthoDB" id="8836910at2759"/>
<dbReference type="OMA" id="TWSTSEF"/>
<name>F8W2F5_DANRE</name>
<reference evidence="16 17" key="3">
    <citation type="submission" date="2025-04" db="UniProtKB">
        <authorList>
            <consortium name="RefSeq"/>
        </authorList>
    </citation>
    <scope>IDENTIFICATION</scope>
    <source>
        <strain evidence="16 17">Tuebingen</strain>
    </source>
</reference>
<dbReference type="eggNOG" id="ENOG502SYDS">
    <property type="taxonomic scope" value="Eukaryota"/>
</dbReference>
<dbReference type="FunFam" id="2.60.40.10:FF:002360">
    <property type="entry name" value="Si:dkey-222p3.1"/>
    <property type="match status" value="1"/>
</dbReference>
<dbReference type="PANTHER" id="PTHR25466:SF11">
    <property type="entry name" value="GALECTIN 17-RELATED"/>
    <property type="match status" value="1"/>
</dbReference>
<dbReference type="PaxDb" id="7955-ENSDARP00000124748"/>
<dbReference type="InterPro" id="IPR013106">
    <property type="entry name" value="Ig_V-set"/>
</dbReference>
<dbReference type="GO" id="GO:0071222">
    <property type="term" value="P:cellular response to lipopolysaccharide"/>
    <property type="evidence" value="ECO:0000318"/>
    <property type="project" value="GO_Central"/>
</dbReference>
<dbReference type="GO" id="GO:0042130">
    <property type="term" value="P:negative regulation of T cell proliferation"/>
    <property type="evidence" value="ECO:0000318"/>
    <property type="project" value="GO_Central"/>
</dbReference>
<evidence type="ECO:0000259" key="13">
    <source>
        <dbReference type="PROSITE" id="PS50835"/>
    </source>
</evidence>
<dbReference type="Bgee" id="ENSDARG00000095949">
    <property type="expression patterns" value="Expressed in muscle tissue and 13 other cell types or tissues"/>
</dbReference>
<proteinExistence type="predicted"/>
<evidence type="ECO:0000256" key="12">
    <source>
        <dbReference type="SAM" id="Phobius"/>
    </source>
</evidence>
<dbReference type="InterPro" id="IPR003599">
    <property type="entry name" value="Ig_sub"/>
</dbReference>
<evidence type="ECO:0000313" key="16">
    <source>
        <dbReference type="RefSeq" id="XP_003197745.2"/>
    </source>
</evidence>
<protein>
    <submittedName>
        <fullName evidence="14 16 17">Si:dkey-22i16.9</fullName>
    </submittedName>
</protein>
<keyword evidence="15" id="KW-1185">Reference proteome</keyword>
<keyword evidence="6 12" id="KW-0472">Membrane</keyword>
<dbReference type="PANTHER" id="PTHR25466">
    <property type="entry name" value="T-LYMPHOCYTE ACTIVATION ANTIGEN"/>
    <property type="match status" value="1"/>
</dbReference>
<evidence type="ECO:0000256" key="5">
    <source>
        <dbReference type="ARBA" id="ARBA00022989"/>
    </source>
</evidence>
<keyword evidence="2" id="KW-1003">Cell membrane</keyword>
<keyword evidence="3 12" id="KW-0812">Transmembrane</keyword>
<dbReference type="GO" id="GO:0009897">
    <property type="term" value="C:external side of plasma membrane"/>
    <property type="evidence" value="ECO:0000318"/>
    <property type="project" value="GO_Central"/>
</dbReference>
<evidence type="ECO:0000256" key="8">
    <source>
        <dbReference type="ARBA" id="ARBA00023170"/>
    </source>
</evidence>
<accession>F8W2F5</accession>
<dbReference type="AlphaFoldDB" id="F8W2F5"/>
<dbReference type="STRING" id="7955.ENSDARP00000124748"/>
<dbReference type="GeneTree" id="ENSGT00940000164937"/>
<organism evidence="14">
    <name type="scientific">Danio rerio</name>
    <name type="common">Zebrafish</name>
    <name type="synonym">Brachydanio rerio</name>
    <dbReference type="NCBI Taxonomy" id="7955"/>
    <lineage>
        <taxon>Eukaryota</taxon>
        <taxon>Metazoa</taxon>
        <taxon>Chordata</taxon>
        <taxon>Craniata</taxon>
        <taxon>Vertebrata</taxon>
        <taxon>Euteleostomi</taxon>
        <taxon>Actinopterygii</taxon>
        <taxon>Neopterygii</taxon>
        <taxon>Teleostei</taxon>
        <taxon>Ostariophysi</taxon>
        <taxon>Cypriniformes</taxon>
        <taxon>Danionidae</taxon>
        <taxon>Danioninae</taxon>
        <taxon>Danio</taxon>
    </lineage>
</organism>
<feature type="transmembrane region" description="Helical" evidence="12">
    <location>
        <begin position="332"/>
        <end position="353"/>
    </location>
</feature>
<dbReference type="AGR" id="ZFIN:ZDB-GENE-090313-261"/>
<reference evidence="14" key="1">
    <citation type="submission" date="2011-07" db="UniProtKB">
        <authorList>
            <consortium name="Ensembl"/>
        </authorList>
    </citation>
    <scope>IDENTIFICATION</scope>
    <source>
        <strain evidence="14">Tuebingen</strain>
    </source>
</reference>
<evidence type="ECO:0000256" key="10">
    <source>
        <dbReference type="ARBA" id="ARBA00023319"/>
    </source>
</evidence>
<evidence type="ECO:0000256" key="3">
    <source>
        <dbReference type="ARBA" id="ARBA00022692"/>
    </source>
</evidence>
<dbReference type="Pfam" id="PF07686">
    <property type="entry name" value="V-set"/>
    <property type="match status" value="1"/>
</dbReference>
<dbReference type="InterPro" id="IPR013783">
    <property type="entry name" value="Ig-like_fold"/>
</dbReference>
<keyword evidence="5 12" id="KW-1133">Transmembrane helix</keyword>
<dbReference type="PROSITE" id="PS50835">
    <property type="entry name" value="IG_LIKE"/>
    <property type="match status" value="1"/>
</dbReference>
<evidence type="ECO:0000256" key="7">
    <source>
        <dbReference type="ARBA" id="ARBA00023157"/>
    </source>
</evidence>
<accession>A0A8M1RLL3</accession>
<keyword evidence="4" id="KW-0732">Signal</keyword>
<dbReference type="GO" id="GO:0042102">
    <property type="term" value="P:positive regulation of T cell proliferation"/>
    <property type="evidence" value="ECO:0000318"/>
    <property type="project" value="GO_Central"/>
</dbReference>
<gene>
    <name evidence="14 16 17 18" type="primary">si:dkey-22i16.9</name>
</gene>
<dbReference type="Ensembl" id="ENSDART00000148883.2">
    <property type="protein sequence ID" value="ENSDARP00000124748.1"/>
    <property type="gene ID" value="ENSDARG00000095949.2"/>
</dbReference>
<keyword evidence="10" id="KW-0393">Immunoglobulin domain</keyword>
<dbReference type="HOGENOM" id="CLU_611048_0_0_1"/>
<dbReference type="Proteomes" id="UP000000437">
    <property type="component" value="Chromosome 1"/>
</dbReference>
<evidence type="ECO:0000256" key="1">
    <source>
        <dbReference type="ARBA" id="ARBA00004251"/>
    </source>
</evidence>
<dbReference type="GO" id="GO:0031295">
    <property type="term" value="P:T cell costimulation"/>
    <property type="evidence" value="ECO:0000318"/>
    <property type="project" value="GO_Central"/>
</dbReference>
<evidence type="ECO:0000313" key="14">
    <source>
        <dbReference type="Ensembl" id="ENSDARP00000124748"/>
    </source>
</evidence>
<evidence type="ECO:0000313" key="18">
    <source>
        <dbReference type="ZFIN" id="ZDB-GENE-090313-261"/>
    </source>
</evidence>
<dbReference type="InterPro" id="IPR036179">
    <property type="entry name" value="Ig-like_dom_sf"/>
</dbReference>
<evidence type="ECO:0000256" key="11">
    <source>
        <dbReference type="SAM" id="MobiDB-lite"/>
    </source>
</evidence>
<dbReference type="RefSeq" id="XP_068077684.1">
    <property type="nucleotide sequence ID" value="XM_068221583.1"/>
</dbReference>
<keyword evidence="9" id="KW-0325">Glycoprotein</keyword>
<evidence type="ECO:0000256" key="9">
    <source>
        <dbReference type="ARBA" id="ARBA00023180"/>
    </source>
</evidence>
<evidence type="ECO:0000313" key="17">
    <source>
        <dbReference type="RefSeq" id="XP_068077684.1"/>
    </source>
</evidence>
<feature type="domain" description="Ig-like" evidence="13">
    <location>
        <begin position="128"/>
        <end position="214"/>
    </location>
</feature>
<dbReference type="InterPro" id="IPR051713">
    <property type="entry name" value="T-cell_Activation_Regulation"/>
</dbReference>
<evidence type="ECO:0000256" key="2">
    <source>
        <dbReference type="ARBA" id="ARBA00022475"/>
    </source>
</evidence>
<dbReference type="Gene3D" id="2.60.40.10">
    <property type="entry name" value="Immunoglobulins"/>
    <property type="match status" value="2"/>
</dbReference>
<dbReference type="EMBL" id="CR385050">
    <property type="status" value="NOT_ANNOTATED_CDS"/>
    <property type="molecule type" value="Genomic_DNA"/>
</dbReference>
<dbReference type="RefSeq" id="XP_003197745.2">
    <property type="nucleotide sequence ID" value="XM_003197697.6"/>
</dbReference>
<dbReference type="InterPro" id="IPR007110">
    <property type="entry name" value="Ig-like_dom"/>
</dbReference>
<sequence length="448" mass="50137">MRPFGTTWSTSEFWFWFSVMFGTFPSTLFHVAVQVKDTAVLTCSGTCNGILTWTFKTENEDLDVLKCVQETCTEGDSFKDRVNLVHARNQPGNLSLTIDSVLYNDEGWYVVRCDSVFLCRFRLEAFVPTTINTTVRGKAKLPCYARTEKQISDETVNILWKKDDQVVLQVLNGIIKYGPRFTDRASVSLKDYKDGELSLTIHNASRSDAGLYQCYHKPSEEHGHPGAVTLHVAALEISWTKKFGENLPLDLFSSDVTISFIGSDESEKQVCTVMGNSTKCSSDYINRVSVINNTLVLSGLTSADKGIFTVKDKIGEVIAVHTVIVEVADYRYFHVCLLVVACLILSCIGLFLYKFHQTSPVIDDHNLGESTVNMDDLRQPAYIRVSEQETSPQVSQCEVRPHTPVEETLIEPEMSIKNLNNTEEEDSIGQIDTGMSDLPKLSVTECPD</sequence>
<evidence type="ECO:0000313" key="15">
    <source>
        <dbReference type="Proteomes" id="UP000000437"/>
    </source>
</evidence>
<feature type="transmembrane region" description="Helical" evidence="12">
    <location>
        <begin position="12"/>
        <end position="33"/>
    </location>
</feature>
<feature type="region of interest" description="Disordered" evidence="11">
    <location>
        <begin position="428"/>
        <end position="448"/>
    </location>
</feature>
<evidence type="ECO:0000256" key="6">
    <source>
        <dbReference type="ARBA" id="ARBA00023136"/>
    </source>
</evidence>
<keyword evidence="8" id="KW-0675">Receptor</keyword>
<dbReference type="ZFIN" id="ZDB-GENE-090313-261">
    <property type="gene designation" value="si:dkey-22i16.9"/>
</dbReference>